<dbReference type="InterPro" id="IPR045584">
    <property type="entry name" value="Pilin-like"/>
</dbReference>
<dbReference type="Proteomes" id="UP000010798">
    <property type="component" value="Chromosome"/>
</dbReference>
<proteinExistence type="predicted"/>
<dbReference type="OrthoDB" id="269098at2"/>
<dbReference type="NCBIfam" id="TIGR04294">
    <property type="entry name" value="pre_pil_HX9DG"/>
    <property type="match status" value="1"/>
</dbReference>
<evidence type="ECO:0000313" key="3">
    <source>
        <dbReference type="EMBL" id="AGA25254.1"/>
    </source>
</evidence>
<dbReference type="HOGENOM" id="CLU_041661_0_0_0"/>
<accession>L0D775</accession>
<organism evidence="3 4">
    <name type="scientific">Singulisphaera acidiphila (strain ATCC BAA-1392 / DSM 18658 / VKM B-2454 / MOB10)</name>
    <dbReference type="NCBI Taxonomy" id="886293"/>
    <lineage>
        <taxon>Bacteria</taxon>
        <taxon>Pseudomonadati</taxon>
        <taxon>Planctomycetota</taxon>
        <taxon>Planctomycetia</taxon>
        <taxon>Isosphaerales</taxon>
        <taxon>Isosphaeraceae</taxon>
        <taxon>Singulisphaera</taxon>
    </lineage>
</organism>
<dbReference type="RefSeq" id="WP_015244433.1">
    <property type="nucleotide sequence ID" value="NC_019892.1"/>
</dbReference>
<keyword evidence="4" id="KW-1185">Reference proteome</keyword>
<dbReference type="PANTHER" id="PTHR30093:SF2">
    <property type="entry name" value="TYPE II SECRETION SYSTEM PROTEIN H"/>
    <property type="match status" value="1"/>
</dbReference>
<evidence type="ECO:0000259" key="2">
    <source>
        <dbReference type="Pfam" id="PF07596"/>
    </source>
</evidence>
<protein>
    <recommendedName>
        <fullName evidence="2">DUF1559 domain-containing protein</fullName>
    </recommendedName>
</protein>
<dbReference type="eggNOG" id="COG2165">
    <property type="taxonomic scope" value="Bacteria"/>
</dbReference>
<keyword evidence="1" id="KW-1133">Transmembrane helix</keyword>
<keyword evidence="1" id="KW-0472">Membrane</keyword>
<dbReference type="EMBL" id="CP003364">
    <property type="protein sequence ID" value="AGA25254.1"/>
    <property type="molecule type" value="Genomic_DNA"/>
</dbReference>
<evidence type="ECO:0000256" key="1">
    <source>
        <dbReference type="SAM" id="Phobius"/>
    </source>
</evidence>
<reference evidence="3 4" key="1">
    <citation type="submission" date="2012-02" db="EMBL/GenBank/DDBJ databases">
        <title>Complete sequence of chromosome of Singulisphaera acidiphila DSM 18658.</title>
        <authorList>
            <consortium name="US DOE Joint Genome Institute (JGI-PGF)"/>
            <person name="Lucas S."/>
            <person name="Copeland A."/>
            <person name="Lapidus A."/>
            <person name="Glavina del Rio T."/>
            <person name="Dalin E."/>
            <person name="Tice H."/>
            <person name="Bruce D."/>
            <person name="Goodwin L."/>
            <person name="Pitluck S."/>
            <person name="Peters L."/>
            <person name="Ovchinnikova G."/>
            <person name="Chertkov O."/>
            <person name="Kyrpides N."/>
            <person name="Mavromatis K."/>
            <person name="Ivanova N."/>
            <person name="Brettin T."/>
            <person name="Detter J.C."/>
            <person name="Han C."/>
            <person name="Larimer F."/>
            <person name="Land M."/>
            <person name="Hauser L."/>
            <person name="Markowitz V."/>
            <person name="Cheng J.-F."/>
            <person name="Hugenholtz P."/>
            <person name="Woyke T."/>
            <person name="Wu D."/>
            <person name="Tindall B."/>
            <person name="Pomrenke H."/>
            <person name="Brambilla E."/>
            <person name="Klenk H.-P."/>
            <person name="Eisen J.A."/>
        </authorList>
    </citation>
    <scope>NUCLEOTIDE SEQUENCE [LARGE SCALE GENOMIC DNA]</scope>
    <source>
        <strain evidence="4">ATCC BAA-1392 / DSM 18658 / VKM B-2454 / MOB10</strain>
    </source>
</reference>
<dbReference type="STRING" id="886293.Sinac_0847"/>
<name>L0D775_SINAD</name>
<sequence length="406" mass="43635">MSSEDRRGIKLFDLVVTISVIFIVVGVFLPSRNSVNDASRRKQCCNNMRQLGLAIVNLSATKNHFPNAGTFRDDPAAHGGDPAMSKLYLSLMESGQRPDVAESWLYNWVVEILPYLDQQDLANAWDKTVPYWWPTETISGQPSNLIVSSTSLGVLRCPEDRTAVSGQGNLSYVVNGGFVRWPAIPIGWVGSSIDGHSRNGEVLQWTPPGHSWEARQAVCKKLGVMFMGTEVGGQPWDIKTTPGDISDGASQTLLIAENTLTGYSEGNLYSSGRATNWACPLPNFVMFLGSDNVCTSTRSPNDCLGGQLTPVSPQHDGFGWALANRAGTHESIGYGKIFAVEGSFPFVNGGHSGGSNFVFCDGSVRFISETIDGSVYAKLITPAGGRLPGSLTQGPFAGDFGDASNR</sequence>
<dbReference type="Pfam" id="PF07596">
    <property type="entry name" value="SBP_bac_10"/>
    <property type="match status" value="1"/>
</dbReference>
<dbReference type="PANTHER" id="PTHR30093">
    <property type="entry name" value="GENERAL SECRETION PATHWAY PROTEIN G"/>
    <property type="match status" value="1"/>
</dbReference>
<dbReference type="KEGG" id="saci:Sinac_0847"/>
<evidence type="ECO:0000313" key="4">
    <source>
        <dbReference type="Proteomes" id="UP000010798"/>
    </source>
</evidence>
<feature type="transmembrane region" description="Helical" evidence="1">
    <location>
        <begin position="12"/>
        <end position="31"/>
    </location>
</feature>
<dbReference type="AlphaFoldDB" id="L0D775"/>
<dbReference type="InterPro" id="IPR011453">
    <property type="entry name" value="DUF1559"/>
</dbReference>
<keyword evidence="1" id="KW-0812">Transmembrane</keyword>
<gene>
    <name evidence="3" type="ordered locus">Sinac_0847</name>
</gene>
<dbReference type="InterPro" id="IPR027558">
    <property type="entry name" value="Pre_pil_HX9DG_C"/>
</dbReference>
<feature type="domain" description="DUF1559" evidence="2">
    <location>
        <begin position="37"/>
        <end position="372"/>
    </location>
</feature>
<dbReference type="SUPFAM" id="SSF54523">
    <property type="entry name" value="Pili subunits"/>
    <property type="match status" value="1"/>
</dbReference>